<evidence type="ECO:0000313" key="4">
    <source>
        <dbReference type="EMBL" id="DAZ93956.1"/>
    </source>
</evidence>
<sequence length="322" mass="35326">MTEEPAVVEVRADAGIALIERRVCDAHGDVHVHSEWVPWTPSQKVEDAAAGDLDDVSNAPPATPTILPSIDFNHTDLAPAQFQVVASADGHAPQNLVIFLHGRGDSHAPFARLAAQMALPQTAALSLRAPHVLPFDLGFSWVDDMDDDFNVIPPHVPHVKRSHSLDEAAGFLKQVLCTLHDCYAWPFERMYLFGFSQGACAAFHCAMTLPERLGGVVLIAGGLVRGPHVTAYKPTKPPRELPCVMICGGADSVFSSALAMESEAAFCSSNKRDLFARHVIRGKDHGMIASRDEMQHVMAFFSRHLYLRNVELERRSDIIEIR</sequence>
<protein>
    <recommendedName>
        <fullName evidence="2">Phospholipase/carboxylesterase/thioesterase domain-containing protein</fullName>
    </recommendedName>
</protein>
<organism evidence="3 5">
    <name type="scientific">Lagenidium giganteum</name>
    <dbReference type="NCBI Taxonomy" id="4803"/>
    <lineage>
        <taxon>Eukaryota</taxon>
        <taxon>Sar</taxon>
        <taxon>Stramenopiles</taxon>
        <taxon>Oomycota</taxon>
        <taxon>Peronosporomycetes</taxon>
        <taxon>Pythiales</taxon>
        <taxon>Pythiaceae</taxon>
    </lineage>
</organism>
<reference evidence="3" key="1">
    <citation type="submission" date="2022-11" db="EMBL/GenBank/DDBJ databases">
        <authorList>
            <person name="Morgan W.R."/>
            <person name="Tartar A."/>
        </authorList>
    </citation>
    <scope>NUCLEOTIDE SEQUENCE</scope>
    <source>
        <strain evidence="3">ARSEF 373</strain>
    </source>
</reference>
<dbReference type="AlphaFoldDB" id="A0AAV2YHV4"/>
<gene>
    <name evidence="4" type="ORF">N0F65_001091</name>
    <name evidence="3" type="ORF">N0F65_011498</name>
</gene>
<dbReference type="Gene3D" id="3.40.50.1820">
    <property type="entry name" value="alpha/beta hydrolase"/>
    <property type="match status" value="1"/>
</dbReference>
<reference evidence="3" key="2">
    <citation type="journal article" date="2023" name="Microbiol Resour">
        <title>Decontamination and Annotation of the Draft Genome Sequence of the Oomycete Lagenidium giganteum ARSEF 373.</title>
        <authorList>
            <person name="Morgan W.R."/>
            <person name="Tartar A."/>
        </authorList>
    </citation>
    <scope>NUCLEOTIDE SEQUENCE</scope>
    <source>
        <strain evidence="3">ARSEF 373</strain>
    </source>
</reference>
<dbReference type="InterPro" id="IPR029058">
    <property type="entry name" value="AB_hydrolase_fold"/>
</dbReference>
<comment type="similarity">
    <text evidence="1">Belongs to the AB hydrolase superfamily. AB hydrolase 2 family.</text>
</comment>
<dbReference type="PANTHER" id="PTHR10655">
    <property type="entry name" value="LYSOPHOSPHOLIPASE-RELATED"/>
    <property type="match status" value="1"/>
</dbReference>
<dbReference type="PANTHER" id="PTHR10655:SF70">
    <property type="entry name" value="PHOSPHOLIPASE_CARBOXYLESTERASE_THIOESTERASE DOMAIN-CONTAINING PROTEIN"/>
    <property type="match status" value="1"/>
</dbReference>
<dbReference type="Pfam" id="PF02230">
    <property type="entry name" value="Abhydrolase_2"/>
    <property type="match status" value="1"/>
</dbReference>
<dbReference type="GO" id="GO:0052689">
    <property type="term" value="F:carboxylic ester hydrolase activity"/>
    <property type="evidence" value="ECO:0007669"/>
    <property type="project" value="TreeGrafter"/>
</dbReference>
<name>A0AAV2YHV4_9STRA</name>
<dbReference type="GO" id="GO:0008474">
    <property type="term" value="F:palmitoyl-(protein) hydrolase activity"/>
    <property type="evidence" value="ECO:0007669"/>
    <property type="project" value="TreeGrafter"/>
</dbReference>
<dbReference type="Proteomes" id="UP001146120">
    <property type="component" value="Unassembled WGS sequence"/>
</dbReference>
<accession>A0AAV2YHV4</accession>
<dbReference type="GO" id="GO:0005737">
    <property type="term" value="C:cytoplasm"/>
    <property type="evidence" value="ECO:0007669"/>
    <property type="project" value="TreeGrafter"/>
</dbReference>
<evidence type="ECO:0000313" key="3">
    <source>
        <dbReference type="EMBL" id="DAZ92922.1"/>
    </source>
</evidence>
<evidence type="ECO:0000313" key="5">
    <source>
        <dbReference type="Proteomes" id="UP001146120"/>
    </source>
</evidence>
<comment type="caution">
    <text evidence="3">The sequence shown here is derived from an EMBL/GenBank/DDBJ whole genome shotgun (WGS) entry which is preliminary data.</text>
</comment>
<feature type="domain" description="Phospholipase/carboxylesterase/thioesterase" evidence="2">
    <location>
        <begin position="89"/>
        <end position="304"/>
    </location>
</feature>
<dbReference type="InterPro" id="IPR050565">
    <property type="entry name" value="LYPA1-2/EST-like"/>
</dbReference>
<dbReference type="InterPro" id="IPR003140">
    <property type="entry name" value="PLipase/COase/thioEstase"/>
</dbReference>
<evidence type="ECO:0000259" key="2">
    <source>
        <dbReference type="Pfam" id="PF02230"/>
    </source>
</evidence>
<dbReference type="EMBL" id="DAKRPA010000279">
    <property type="protein sequence ID" value="DAZ93956.1"/>
    <property type="molecule type" value="Genomic_DNA"/>
</dbReference>
<evidence type="ECO:0000256" key="1">
    <source>
        <dbReference type="ARBA" id="ARBA00006499"/>
    </source>
</evidence>
<proteinExistence type="inferred from homology"/>
<keyword evidence="5" id="KW-1185">Reference proteome</keyword>
<dbReference type="EMBL" id="DAKRPA010000366">
    <property type="protein sequence ID" value="DAZ92922.1"/>
    <property type="molecule type" value="Genomic_DNA"/>
</dbReference>
<dbReference type="SUPFAM" id="SSF53474">
    <property type="entry name" value="alpha/beta-Hydrolases"/>
    <property type="match status" value="1"/>
</dbReference>